<dbReference type="RefSeq" id="WP_072428654.1">
    <property type="nucleotide sequence ID" value="NZ_FPKR01000008.1"/>
</dbReference>
<name>A0A1K2HJH8_9NEIS</name>
<accession>A0A1K2HJH8</accession>
<dbReference type="InterPro" id="IPR022172">
    <property type="entry name" value="DUF3703"/>
</dbReference>
<protein>
    <recommendedName>
        <fullName evidence="3">DUF3703 domain-containing protein</fullName>
    </recommendedName>
</protein>
<dbReference type="OrthoDB" id="330101at2"/>
<dbReference type="Proteomes" id="UP000186513">
    <property type="component" value="Unassembled WGS sequence"/>
</dbReference>
<proteinExistence type="predicted"/>
<dbReference type="Pfam" id="PF12487">
    <property type="entry name" value="DUF3703"/>
    <property type="match status" value="1"/>
</dbReference>
<evidence type="ECO:0000313" key="2">
    <source>
        <dbReference type="Proteomes" id="UP000186513"/>
    </source>
</evidence>
<evidence type="ECO:0008006" key="3">
    <source>
        <dbReference type="Google" id="ProtNLM"/>
    </source>
</evidence>
<evidence type="ECO:0000313" key="1">
    <source>
        <dbReference type="EMBL" id="SFZ76883.1"/>
    </source>
</evidence>
<gene>
    <name evidence="1" type="ORF">SAMN02745887_02133</name>
</gene>
<reference evidence="1 2" key="1">
    <citation type="submission" date="2016-11" db="EMBL/GenBank/DDBJ databases">
        <authorList>
            <person name="Jaros S."/>
            <person name="Januszkiewicz K."/>
            <person name="Wedrychowicz H."/>
        </authorList>
    </citation>
    <scope>NUCLEOTIDE SEQUENCE [LARGE SCALE GENOMIC DNA]</scope>
    <source>
        <strain evidence="1 2">DSM 18899</strain>
    </source>
</reference>
<dbReference type="STRING" id="1121279.SAMN02745887_02133"/>
<dbReference type="EMBL" id="FPKR01000008">
    <property type="protein sequence ID" value="SFZ76883.1"/>
    <property type="molecule type" value="Genomic_DNA"/>
</dbReference>
<organism evidence="1 2">
    <name type="scientific">Chitinimonas taiwanensis DSM 18899</name>
    <dbReference type="NCBI Taxonomy" id="1121279"/>
    <lineage>
        <taxon>Bacteria</taxon>
        <taxon>Pseudomonadati</taxon>
        <taxon>Pseudomonadota</taxon>
        <taxon>Betaproteobacteria</taxon>
        <taxon>Neisseriales</taxon>
        <taxon>Chitinibacteraceae</taxon>
        <taxon>Chitinimonas</taxon>
    </lineage>
</organism>
<dbReference type="AlphaFoldDB" id="A0A1K2HJH8"/>
<sequence length="118" mass="13407">MQPSLSQIYVSSLDQARQHYARGAWTEALRALEWAHIAGQASFPRHAHVHWWMLKAAWRLRDAREVLGQLWRLLLTPLGHLSGRLPRGNTGRAAVNPFRPMPLPADWPVVDAAPRHQG</sequence>
<keyword evidence="2" id="KW-1185">Reference proteome</keyword>